<organism evidence="6 7">
    <name type="scientific">Natronorubrum bangense</name>
    <dbReference type="NCBI Taxonomy" id="61858"/>
    <lineage>
        <taxon>Archaea</taxon>
        <taxon>Methanobacteriati</taxon>
        <taxon>Methanobacteriota</taxon>
        <taxon>Stenosarchaea group</taxon>
        <taxon>Halobacteria</taxon>
        <taxon>Halobacteriales</taxon>
        <taxon>Natrialbaceae</taxon>
        <taxon>Natronorubrum</taxon>
    </lineage>
</organism>
<accession>A0A4D6HNX5</accession>
<dbReference type="Proteomes" id="UP000296822">
    <property type="component" value="Chromosome"/>
</dbReference>
<dbReference type="GO" id="GO:0006260">
    <property type="term" value="P:DNA replication"/>
    <property type="evidence" value="ECO:0007669"/>
    <property type="project" value="UniProtKB-KW"/>
</dbReference>
<dbReference type="RefSeq" id="WP_006064609.1">
    <property type="nucleotide sequence ID" value="NZ_CP031305.1"/>
</dbReference>
<dbReference type="GO" id="GO:0005524">
    <property type="term" value="F:ATP binding"/>
    <property type="evidence" value="ECO:0007669"/>
    <property type="project" value="UniProtKB-KW"/>
</dbReference>
<evidence type="ECO:0000256" key="2">
    <source>
        <dbReference type="ARBA" id="ARBA00022741"/>
    </source>
</evidence>
<keyword evidence="3" id="KW-0067">ATP-binding</keyword>
<dbReference type="Pfam" id="PF22703">
    <property type="entry name" value="Cdc6_lid"/>
    <property type="match status" value="1"/>
</dbReference>
<evidence type="ECO:0000313" key="6">
    <source>
        <dbReference type="EMBL" id="QCC54908.1"/>
    </source>
</evidence>
<dbReference type="InterPro" id="IPR041664">
    <property type="entry name" value="AAA_16"/>
</dbReference>
<dbReference type="Gene3D" id="3.40.50.300">
    <property type="entry name" value="P-loop containing nucleotide triphosphate hydrolases"/>
    <property type="match status" value="1"/>
</dbReference>
<evidence type="ECO:0000256" key="1">
    <source>
        <dbReference type="ARBA" id="ARBA00022705"/>
    </source>
</evidence>
<keyword evidence="1" id="KW-0235">DNA replication</keyword>
<dbReference type="Pfam" id="PF13191">
    <property type="entry name" value="AAA_16"/>
    <property type="match status" value="1"/>
</dbReference>
<dbReference type="InterPro" id="IPR027417">
    <property type="entry name" value="P-loop_NTPase"/>
</dbReference>
<dbReference type="GeneID" id="39851744"/>
<evidence type="ECO:0000256" key="3">
    <source>
        <dbReference type="ARBA" id="ARBA00022840"/>
    </source>
</evidence>
<reference evidence="6 7" key="1">
    <citation type="journal article" date="2019" name="Nat. Commun.">
        <title>A new type of DNA phosphorothioation-based antiviral system in archaea.</title>
        <authorList>
            <person name="Xiong L."/>
            <person name="Liu S."/>
            <person name="Chen S."/>
            <person name="Xiao Y."/>
            <person name="Zhu B."/>
            <person name="Gao Y."/>
            <person name="Zhang Y."/>
            <person name="Chen B."/>
            <person name="Luo J."/>
            <person name="Deng Z."/>
            <person name="Chen X."/>
            <person name="Wang L."/>
            <person name="Chen S."/>
        </authorList>
    </citation>
    <scope>NUCLEOTIDE SEQUENCE [LARGE SCALE GENOMIC DNA]</scope>
    <source>
        <strain evidence="6 7">JCM 10635</strain>
    </source>
</reference>
<gene>
    <name evidence="6" type="ORF">DV706_10790</name>
</gene>
<proteinExistence type="predicted"/>
<keyword evidence="2" id="KW-0547">Nucleotide-binding</keyword>
<evidence type="ECO:0000259" key="5">
    <source>
        <dbReference type="Pfam" id="PF22703"/>
    </source>
</evidence>
<evidence type="ECO:0000259" key="4">
    <source>
        <dbReference type="Pfam" id="PF13191"/>
    </source>
</evidence>
<dbReference type="AlphaFoldDB" id="A0A4D6HNX5"/>
<dbReference type="SUPFAM" id="SSF46785">
    <property type="entry name" value="Winged helix' DNA-binding domain"/>
    <property type="match status" value="1"/>
</dbReference>
<protein>
    <submittedName>
        <fullName evidence="6">AAA family ATPase</fullName>
    </submittedName>
</protein>
<dbReference type="SUPFAM" id="SSF52540">
    <property type="entry name" value="P-loop containing nucleoside triphosphate hydrolases"/>
    <property type="match status" value="1"/>
</dbReference>
<name>A0A4D6HNX5_9EURY</name>
<evidence type="ECO:0000313" key="7">
    <source>
        <dbReference type="Proteomes" id="UP000296822"/>
    </source>
</evidence>
<dbReference type="InterPro" id="IPR036390">
    <property type="entry name" value="WH_DNA-bd_sf"/>
</dbReference>
<dbReference type="KEGG" id="nbg:DV706_10790"/>
<feature type="domain" description="Cdc6 AAA+ ATPase-type lid" evidence="5">
    <location>
        <begin position="221"/>
        <end position="282"/>
    </location>
</feature>
<dbReference type="Gene3D" id="1.10.8.60">
    <property type="match status" value="1"/>
</dbReference>
<dbReference type="EMBL" id="CP031305">
    <property type="protein sequence ID" value="QCC54908.1"/>
    <property type="molecule type" value="Genomic_DNA"/>
</dbReference>
<feature type="domain" description="Orc1-like AAA ATPase" evidence="4">
    <location>
        <begin position="35"/>
        <end position="182"/>
    </location>
</feature>
<sequence>MELQERIARRLSARQGRSVVVDRDHLSPVVHRPDPVGRGPVLEQLLDAFEPVFDGELPPPVSVVGPPGSGTSAIITALFGALNDRLSEPTRTIGTTTRAGSTGPVTWFVYVDGRRVESAFAFYQEVLSVLSQEPVPKSGVGTDDLRDRLCNRLGRPDHRAVIALDHHDEPESLAYDRTHDLLEPVAESVSTVAVGQTVPDNWSDEHPTISVPAYRNHELVDVVTDRASTGLAAGALDHESIRTIARWADGNAHDALATLFGASMLATTDGSDRLESHHLETAWAGVPEDGVHLDRVLSLSETRQRVLADLVAVESADRPIREVATEIASRSSLTAGTVKRFLYELADRGIIERVPLPANGSGRRPSAVVPRFPTIVFQALGPTTNDDENTTD</sequence>
<dbReference type="InterPro" id="IPR055237">
    <property type="entry name" value="Cdc6_lid"/>
</dbReference>